<dbReference type="InterPro" id="IPR023091">
    <property type="entry name" value="MetalPrtase_cat_dom_sf_prd"/>
</dbReference>
<dbReference type="GO" id="GO:0008270">
    <property type="term" value="F:zinc ion binding"/>
    <property type="evidence" value="ECO:0007669"/>
    <property type="project" value="UniProtKB-UniRule"/>
</dbReference>
<dbReference type="GO" id="GO:0005737">
    <property type="term" value="C:cytoplasm"/>
    <property type="evidence" value="ECO:0007669"/>
    <property type="project" value="UniProtKB-SubCell"/>
</dbReference>
<dbReference type="AlphaFoldDB" id="A7HLQ5"/>
<reference evidence="8 9" key="2">
    <citation type="journal article" date="2009" name="Proc. Natl. Acad. Sci. U.S.A.">
        <title>On the chimeric nature, thermophilic origin, and phylogenetic placement of the Thermotogales.</title>
        <authorList>
            <person name="Zhaxybayeva O."/>
            <person name="Swithers K.S."/>
            <person name="Lapierre P."/>
            <person name="Fournier G.P."/>
            <person name="Bickhart D.M."/>
            <person name="DeBoy R.T."/>
            <person name="Nelson K.E."/>
            <person name="Nesbo C.L."/>
            <person name="Doolittle W.F."/>
            <person name="Gogarten J.P."/>
            <person name="Noll K.M."/>
        </authorList>
    </citation>
    <scope>NUCLEOTIDE SEQUENCE [LARGE SCALE GENOMIC DNA]</scope>
    <source>
        <strain evidence="9">ATCC 35602 / DSM 5306 / Rt17-B1</strain>
    </source>
</reference>
<sequence length="147" mass="16961">MIIFNELPSGLEDFIQKVKNELEAIVKKEIGNVDVSFIFITPETMAEMNKQYRGKDGATDVLTFVYGNNAEGEEEPYSEGYLCLEKILENSKEFGNSLEKELLTVLVHSILHMAGYDHEYSSENSEEMFKKQEEYVDKIWQGFNKEL</sequence>
<dbReference type="NCBIfam" id="TIGR00043">
    <property type="entry name" value="rRNA maturation RNase YbeY"/>
    <property type="match status" value="1"/>
</dbReference>
<organism evidence="8 9">
    <name type="scientific">Fervidobacterium nodosum (strain ATCC 35602 / DSM 5306 / Rt17-B1)</name>
    <dbReference type="NCBI Taxonomy" id="381764"/>
    <lineage>
        <taxon>Bacteria</taxon>
        <taxon>Thermotogati</taxon>
        <taxon>Thermotogota</taxon>
        <taxon>Thermotogae</taxon>
        <taxon>Thermotogales</taxon>
        <taxon>Fervidobacteriaceae</taxon>
        <taxon>Fervidobacterium</taxon>
    </lineage>
</organism>
<evidence type="ECO:0000256" key="5">
    <source>
        <dbReference type="ARBA" id="ARBA00022801"/>
    </source>
</evidence>
<dbReference type="GO" id="GO:0004222">
    <property type="term" value="F:metalloendopeptidase activity"/>
    <property type="evidence" value="ECO:0007669"/>
    <property type="project" value="InterPro"/>
</dbReference>
<feature type="binding site" evidence="7">
    <location>
        <position position="112"/>
    </location>
    <ligand>
        <name>Zn(2+)</name>
        <dbReference type="ChEBI" id="CHEBI:29105"/>
        <note>catalytic</note>
    </ligand>
</feature>
<name>A7HLQ5_FERNB</name>
<dbReference type="PANTHER" id="PTHR46986:SF1">
    <property type="entry name" value="ENDORIBONUCLEASE YBEY, CHLOROPLASTIC"/>
    <property type="match status" value="1"/>
</dbReference>
<comment type="function">
    <text evidence="7">Single strand-specific metallo-endoribonuclease involved in late-stage 70S ribosome quality control and in maturation of the 3' terminus of the 16S rRNA.</text>
</comment>
<keyword evidence="5 7" id="KW-0378">Hydrolase</keyword>
<feature type="binding site" evidence="7">
    <location>
        <position position="118"/>
    </location>
    <ligand>
        <name>Zn(2+)</name>
        <dbReference type="ChEBI" id="CHEBI:29105"/>
        <note>catalytic</note>
    </ligand>
</feature>
<keyword evidence="7" id="KW-0963">Cytoplasm</keyword>
<reference evidence="8 9" key="1">
    <citation type="submission" date="2007-07" db="EMBL/GenBank/DDBJ databases">
        <title>Complete sequence of Fervidobacterium nodosum Rt17-B1.</title>
        <authorList>
            <consortium name="US DOE Joint Genome Institute"/>
            <person name="Copeland A."/>
            <person name="Lucas S."/>
            <person name="Lapidus A."/>
            <person name="Barry K."/>
            <person name="Glavina del Rio T."/>
            <person name="Dalin E."/>
            <person name="Tice H."/>
            <person name="Pitluck S."/>
            <person name="Saunders E."/>
            <person name="Brettin T."/>
            <person name="Bruce D."/>
            <person name="Detter J.C."/>
            <person name="Han C."/>
            <person name="Schmutz J."/>
            <person name="Larimer F."/>
            <person name="Land M."/>
            <person name="Hauser L."/>
            <person name="Kyrpides N."/>
            <person name="Mikhailova N."/>
            <person name="Nelson K."/>
            <person name="Gogarten J.P."/>
            <person name="Noll K."/>
            <person name="Richardson P."/>
        </authorList>
    </citation>
    <scope>NUCLEOTIDE SEQUENCE [LARGE SCALE GENOMIC DNA]</scope>
    <source>
        <strain evidence="9">ATCC 35602 / DSM 5306 / Rt17-B1</strain>
    </source>
</reference>
<dbReference type="Gene3D" id="3.40.390.30">
    <property type="entry name" value="Metalloproteases ('zincins'), catalytic domain"/>
    <property type="match status" value="1"/>
</dbReference>
<evidence type="ECO:0000256" key="4">
    <source>
        <dbReference type="ARBA" id="ARBA00022759"/>
    </source>
</evidence>
<dbReference type="eggNOG" id="COG0319">
    <property type="taxonomic scope" value="Bacteria"/>
</dbReference>
<dbReference type="SUPFAM" id="SSF55486">
    <property type="entry name" value="Metalloproteases ('zincins'), catalytic domain"/>
    <property type="match status" value="1"/>
</dbReference>
<dbReference type="HOGENOM" id="CLU_106710_3_3_0"/>
<evidence type="ECO:0000256" key="7">
    <source>
        <dbReference type="HAMAP-Rule" id="MF_00009"/>
    </source>
</evidence>
<comment type="similarity">
    <text evidence="1 7">Belongs to the endoribonuclease YbeY family.</text>
</comment>
<comment type="cofactor">
    <cofactor evidence="7">
        <name>Zn(2+)</name>
        <dbReference type="ChEBI" id="CHEBI:29105"/>
    </cofactor>
    <text evidence="7">Binds 1 zinc ion.</text>
</comment>
<evidence type="ECO:0000256" key="1">
    <source>
        <dbReference type="ARBA" id="ARBA00010875"/>
    </source>
</evidence>
<dbReference type="Proteomes" id="UP000002415">
    <property type="component" value="Chromosome"/>
</dbReference>
<protein>
    <recommendedName>
        <fullName evidence="7">Endoribonuclease YbeY</fullName>
        <ecNumber evidence="7">3.1.-.-</ecNumber>
    </recommendedName>
</protein>
<evidence type="ECO:0000313" key="9">
    <source>
        <dbReference type="Proteomes" id="UP000002415"/>
    </source>
</evidence>
<evidence type="ECO:0000313" key="8">
    <source>
        <dbReference type="EMBL" id="ABS60838.1"/>
    </source>
</evidence>
<dbReference type="InterPro" id="IPR002036">
    <property type="entry name" value="YbeY"/>
</dbReference>
<proteinExistence type="inferred from homology"/>
<comment type="subcellular location">
    <subcellularLocation>
        <location evidence="7">Cytoplasm</location>
    </subcellularLocation>
</comment>
<accession>A7HLQ5</accession>
<keyword evidence="9" id="KW-1185">Reference proteome</keyword>
<keyword evidence="3 7" id="KW-0479">Metal-binding</keyword>
<keyword evidence="4 7" id="KW-0255">Endonuclease</keyword>
<dbReference type="OrthoDB" id="9807740at2"/>
<gene>
    <name evidence="7" type="primary">ybeY</name>
    <name evidence="8" type="ordered locus">Fnod_0988</name>
</gene>
<dbReference type="STRING" id="381764.Fnod_0988"/>
<dbReference type="GO" id="GO:0006364">
    <property type="term" value="P:rRNA processing"/>
    <property type="evidence" value="ECO:0007669"/>
    <property type="project" value="UniProtKB-UniRule"/>
</dbReference>
<dbReference type="HAMAP" id="MF_00009">
    <property type="entry name" value="Endoribonucl_YbeY"/>
    <property type="match status" value="1"/>
</dbReference>
<evidence type="ECO:0000256" key="6">
    <source>
        <dbReference type="ARBA" id="ARBA00022833"/>
    </source>
</evidence>
<feature type="binding site" evidence="7">
    <location>
        <position position="108"/>
    </location>
    <ligand>
        <name>Zn(2+)</name>
        <dbReference type="ChEBI" id="CHEBI:29105"/>
        <note>catalytic</note>
    </ligand>
</feature>
<dbReference type="PANTHER" id="PTHR46986">
    <property type="entry name" value="ENDORIBONUCLEASE YBEY, CHLOROPLASTIC"/>
    <property type="match status" value="1"/>
</dbReference>
<keyword evidence="7" id="KW-0690">Ribosome biogenesis</keyword>
<dbReference type="EC" id="3.1.-.-" evidence="7"/>
<dbReference type="GO" id="GO:0004521">
    <property type="term" value="F:RNA endonuclease activity"/>
    <property type="evidence" value="ECO:0007669"/>
    <property type="project" value="UniProtKB-UniRule"/>
</dbReference>
<dbReference type="RefSeq" id="WP_011994153.1">
    <property type="nucleotide sequence ID" value="NC_009718.1"/>
</dbReference>
<keyword evidence="7" id="KW-0698">rRNA processing</keyword>
<evidence type="ECO:0000256" key="3">
    <source>
        <dbReference type="ARBA" id="ARBA00022723"/>
    </source>
</evidence>
<dbReference type="KEGG" id="fno:Fnod_0988"/>
<dbReference type="EMBL" id="CP000771">
    <property type="protein sequence ID" value="ABS60838.1"/>
    <property type="molecule type" value="Genomic_DNA"/>
</dbReference>
<keyword evidence="6 7" id="KW-0862">Zinc</keyword>
<keyword evidence="2 7" id="KW-0540">Nuclease</keyword>
<evidence type="ECO:0000256" key="2">
    <source>
        <dbReference type="ARBA" id="ARBA00022722"/>
    </source>
</evidence>
<dbReference type="Pfam" id="PF02130">
    <property type="entry name" value="YbeY"/>
    <property type="match status" value="1"/>
</dbReference>